<dbReference type="Pfam" id="PF20122">
    <property type="entry name" value="DUF6512"/>
    <property type="match status" value="1"/>
</dbReference>
<comment type="caution">
    <text evidence="2">The sequence shown here is derived from an EMBL/GenBank/DDBJ whole genome shotgun (WGS) entry which is preliminary data.</text>
</comment>
<keyword evidence="1" id="KW-1133">Transmembrane helix</keyword>
<dbReference type="EMBL" id="JAOQJU010000017">
    <property type="protein sequence ID" value="MCU6687300.1"/>
    <property type="molecule type" value="Genomic_DNA"/>
</dbReference>
<feature type="transmembrane region" description="Helical" evidence="1">
    <location>
        <begin position="137"/>
        <end position="154"/>
    </location>
</feature>
<feature type="transmembrane region" description="Helical" evidence="1">
    <location>
        <begin position="106"/>
        <end position="125"/>
    </location>
</feature>
<evidence type="ECO:0000256" key="1">
    <source>
        <dbReference type="SAM" id="Phobius"/>
    </source>
</evidence>
<accession>A0ABT2RPF7</accession>
<evidence type="ECO:0000313" key="2">
    <source>
        <dbReference type="EMBL" id="MCU6687300.1"/>
    </source>
</evidence>
<feature type="transmembrane region" description="Helical" evidence="1">
    <location>
        <begin position="50"/>
        <end position="68"/>
    </location>
</feature>
<gene>
    <name evidence="2" type="ORF">OCV99_12260</name>
</gene>
<proteinExistence type="predicted"/>
<dbReference type="Proteomes" id="UP001652431">
    <property type="component" value="Unassembled WGS sequence"/>
</dbReference>
<organism evidence="2 3">
    <name type="scientific">Dorea acetigenes</name>
    <dbReference type="NCBI Taxonomy" id="2981787"/>
    <lineage>
        <taxon>Bacteria</taxon>
        <taxon>Bacillati</taxon>
        <taxon>Bacillota</taxon>
        <taxon>Clostridia</taxon>
        <taxon>Lachnospirales</taxon>
        <taxon>Lachnospiraceae</taxon>
        <taxon>Dorea</taxon>
    </lineage>
</organism>
<keyword evidence="1" id="KW-0812">Transmembrane</keyword>
<feature type="transmembrane region" description="Helical" evidence="1">
    <location>
        <begin position="80"/>
        <end position="100"/>
    </location>
</feature>
<reference evidence="2 3" key="1">
    <citation type="journal article" date="2021" name="ISME Commun">
        <title>Automated analysis of genomic sequences facilitates high-throughput and comprehensive description of bacteria.</title>
        <authorList>
            <person name="Hitch T.C.A."/>
        </authorList>
    </citation>
    <scope>NUCLEOTIDE SEQUENCE [LARGE SCALE GENOMIC DNA]</scope>
    <source>
        <strain evidence="2 3">Sanger_03</strain>
    </source>
</reference>
<sequence length="168" mass="19786">MHKFIRRKDIPYIILTILLGSVFHFLYDFSEQNPFTALFTPINESVWEHLKLLFFPLFFVTIIQYHVIRPMKTAFFGSRLAGAWGGMAFIVIFFYIYTAVLGTDLLLMDLLLFVIGVFLSFYLSARLYRAFWNTSELLILFGWLGSILLFWGFTCFPPDFLLFYPPQK</sequence>
<evidence type="ECO:0000313" key="3">
    <source>
        <dbReference type="Proteomes" id="UP001652431"/>
    </source>
</evidence>
<feature type="transmembrane region" description="Helical" evidence="1">
    <location>
        <begin position="12"/>
        <end position="30"/>
    </location>
</feature>
<dbReference type="InterPro" id="IPR045407">
    <property type="entry name" value="DUF6512"/>
</dbReference>
<name>A0ABT2RPF7_9FIRM</name>
<protein>
    <submittedName>
        <fullName evidence="2">DUF6512 family protein</fullName>
    </submittedName>
</protein>
<keyword evidence="3" id="KW-1185">Reference proteome</keyword>
<keyword evidence="1" id="KW-0472">Membrane</keyword>
<dbReference type="RefSeq" id="WP_158370909.1">
    <property type="nucleotide sequence ID" value="NZ_JAOQJU010000017.1"/>
</dbReference>